<dbReference type="SUPFAM" id="SSF52540">
    <property type="entry name" value="P-loop containing nucleoside triphosphate hydrolases"/>
    <property type="match status" value="1"/>
</dbReference>
<accession>A0ABT8ZXH2</accession>
<gene>
    <name evidence="1" type="ORF">Q5H94_05205</name>
</gene>
<dbReference type="Gene3D" id="3.40.50.300">
    <property type="entry name" value="P-loop containing nucleotide triphosphate hydrolases"/>
    <property type="match status" value="1"/>
</dbReference>
<dbReference type="EC" id="2.8.2.-" evidence="1"/>
<evidence type="ECO:0000313" key="2">
    <source>
        <dbReference type="Proteomes" id="UP001176468"/>
    </source>
</evidence>
<dbReference type="PANTHER" id="PTHR36451:SF1">
    <property type="entry name" value="OMEGA-HYDROXY-BETA-DIHYDROMENAQUINONE-9 SULFOTRANSFERASE STF3"/>
    <property type="match status" value="1"/>
</dbReference>
<dbReference type="InterPro" id="IPR052736">
    <property type="entry name" value="Stf3_sulfotransferase"/>
</dbReference>
<keyword evidence="2" id="KW-1185">Reference proteome</keyword>
<dbReference type="EMBL" id="JAUQSZ010000003">
    <property type="protein sequence ID" value="MDO7841715.1"/>
    <property type="molecule type" value="Genomic_DNA"/>
</dbReference>
<dbReference type="Pfam" id="PF13469">
    <property type="entry name" value="Sulfotransfer_3"/>
    <property type="match status" value="1"/>
</dbReference>
<dbReference type="GO" id="GO:0016740">
    <property type="term" value="F:transferase activity"/>
    <property type="evidence" value="ECO:0007669"/>
    <property type="project" value="UniProtKB-KW"/>
</dbReference>
<dbReference type="PANTHER" id="PTHR36451">
    <property type="entry name" value="PAPS-DEPENDENT SULFOTRANSFERASE STF3"/>
    <property type="match status" value="1"/>
</dbReference>
<keyword evidence="1" id="KW-0808">Transferase</keyword>
<dbReference type="Proteomes" id="UP001176468">
    <property type="component" value="Unassembled WGS sequence"/>
</dbReference>
<proteinExistence type="predicted"/>
<reference evidence="1" key="1">
    <citation type="submission" date="2023-07" db="EMBL/GenBank/DDBJ databases">
        <authorList>
            <person name="Kim M.K."/>
        </authorList>
    </citation>
    <scope>NUCLEOTIDE SEQUENCE</scope>
    <source>
        <strain evidence="1">CA1-15</strain>
    </source>
</reference>
<dbReference type="InterPro" id="IPR027417">
    <property type="entry name" value="P-loop_NTPase"/>
</dbReference>
<organism evidence="1 2">
    <name type="scientific">Sphingomonas immobilis</name>
    <dbReference type="NCBI Taxonomy" id="3063997"/>
    <lineage>
        <taxon>Bacteria</taxon>
        <taxon>Pseudomonadati</taxon>
        <taxon>Pseudomonadota</taxon>
        <taxon>Alphaproteobacteria</taxon>
        <taxon>Sphingomonadales</taxon>
        <taxon>Sphingomonadaceae</taxon>
        <taxon>Sphingomonas</taxon>
    </lineage>
</organism>
<name>A0ABT8ZXH2_9SPHN</name>
<evidence type="ECO:0000313" key="1">
    <source>
        <dbReference type="EMBL" id="MDO7841715.1"/>
    </source>
</evidence>
<sequence>MDAAMERTGFSDFGDMDFVSPMRILCDSLDREAPLSPAGRAVHRERLIGTLVNRLNLFEWLRRHPDIADEEIGAPMIIAGLPRTGTTMLYRMLAAAEGVCTPKFYEVTNLAPAFDWDFDPVTDARIPAAEVRVAGMMAAMPELASIYPFEAMAPEESIFLYYGSFVSTHEQSSALVPSYNDWFATADKTPAYRYLKLAVQFLQWQRRRAGTHRDGNRWLLKTPDHLHGLQELLDVFPGANIIQTHRDPIQTIPSICSFIRVLHAPTVARDDAKDIGDAWSTMFAHSMNKVPAIRAASPGRFLDIWYRDTVADPRKVAEAVFDFIDQPLTQAGWNEMQKWRDANKREERPAHSYTLEEFGLSEARIRDDFAAYRADYIEQVVA</sequence>
<comment type="caution">
    <text evidence="1">The sequence shown here is derived from an EMBL/GenBank/DDBJ whole genome shotgun (WGS) entry which is preliminary data.</text>
</comment>
<protein>
    <submittedName>
        <fullName evidence="1">Sulfotransferase</fullName>
        <ecNumber evidence="1">2.8.2.-</ecNumber>
    </submittedName>
</protein>